<dbReference type="RefSeq" id="WP_309727917.1">
    <property type="nucleotide sequence ID" value="NZ_JAVDQA010000004.1"/>
</dbReference>
<protein>
    <submittedName>
        <fullName evidence="1">Uncharacterized protein</fullName>
    </submittedName>
</protein>
<comment type="caution">
    <text evidence="1">The sequence shown here is derived from an EMBL/GenBank/DDBJ whole genome shotgun (WGS) entry which is preliminary data.</text>
</comment>
<proteinExistence type="predicted"/>
<reference evidence="1 2" key="1">
    <citation type="submission" date="2023-07" db="EMBL/GenBank/DDBJ databases">
        <title>Genomic Encyclopedia of Type Strains, Phase IV (KMG-IV): sequencing the most valuable type-strain genomes for metagenomic binning, comparative biology and taxonomic classification.</title>
        <authorList>
            <person name="Goeker M."/>
        </authorList>
    </citation>
    <scope>NUCLEOTIDE SEQUENCE [LARGE SCALE GENOMIC DNA]</scope>
    <source>
        <strain evidence="1 2">DSM 102814</strain>
    </source>
</reference>
<evidence type="ECO:0000313" key="1">
    <source>
        <dbReference type="EMBL" id="MDR6300979.1"/>
    </source>
</evidence>
<name>A0ABU1K5T7_9FLAO</name>
<sequence length="128" mass="15816">MNNKSQAIFFHDDEHNISHKRNTYELEHWISHLIFIAKEIDYLHKMCKTDKGKECYFLKIELDRNKNKNKQLISRLEKYGKSRDILNECEDMECDRLFIHHHEIYRSKYYRFIAEYRAIKEKLFNLIT</sequence>
<organism evidence="1 2">
    <name type="scientific">Mesonia maritima</name>
    <dbReference type="NCBI Taxonomy" id="1793873"/>
    <lineage>
        <taxon>Bacteria</taxon>
        <taxon>Pseudomonadati</taxon>
        <taxon>Bacteroidota</taxon>
        <taxon>Flavobacteriia</taxon>
        <taxon>Flavobacteriales</taxon>
        <taxon>Flavobacteriaceae</taxon>
        <taxon>Mesonia</taxon>
    </lineage>
</organism>
<dbReference type="Proteomes" id="UP001257659">
    <property type="component" value="Unassembled WGS sequence"/>
</dbReference>
<keyword evidence="2" id="KW-1185">Reference proteome</keyword>
<accession>A0ABU1K5T7</accession>
<evidence type="ECO:0000313" key="2">
    <source>
        <dbReference type="Proteomes" id="UP001257659"/>
    </source>
</evidence>
<dbReference type="EMBL" id="JAVDQA010000004">
    <property type="protein sequence ID" value="MDR6300979.1"/>
    <property type="molecule type" value="Genomic_DNA"/>
</dbReference>
<gene>
    <name evidence="1" type="ORF">GGR31_001626</name>
</gene>